<organism evidence="1">
    <name type="scientific">Candidatus Kentrum sp. FW</name>
    <dbReference type="NCBI Taxonomy" id="2126338"/>
    <lineage>
        <taxon>Bacteria</taxon>
        <taxon>Pseudomonadati</taxon>
        <taxon>Pseudomonadota</taxon>
        <taxon>Gammaproteobacteria</taxon>
        <taxon>Candidatus Kentrum</taxon>
    </lineage>
</organism>
<dbReference type="EMBL" id="CAADFE010000057">
    <property type="protein sequence ID" value="VFJ74106.1"/>
    <property type="molecule type" value="Genomic_DNA"/>
</dbReference>
<gene>
    <name evidence="1" type="ORF">BECKFW1821C_GA0114237_105729</name>
</gene>
<name>A0A450TXK5_9GAMM</name>
<protein>
    <recommendedName>
        <fullName evidence="2">DUF4258 domain-containing protein</fullName>
    </recommendedName>
</protein>
<sequence>MEEIQYRHSARIVSRLRRQAKADEIRVTIHGHREMAAENITYDSVREALMDGEIIENYPDHQRGPCCLLCGRTRPGDLLHVVCTTSLDVIVVITVYEPKRPKWITPFERGSFDEM</sequence>
<accession>A0A450TXK5</accession>
<evidence type="ECO:0000313" key="1">
    <source>
        <dbReference type="EMBL" id="VFJ74106.1"/>
    </source>
</evidence>
<dbReference type="Pfam" id="PF14076">
    <property type="entry name" value="DUF4258"/>
    <property type="match status" value="1"/>
</dbReference>
<dbReference type="AlphaFoldDB" id="A0A450TXK5"/>
<reference evidence="1" key="1">
    <citation type="submission" date="2019-02" db="EMBL/GenBank/DDBJ databases">
        <authorList>
            <person name="Gruber-Vodicka R. H."/>
            <person name="Seah K. B. B."/>
        </authorList>
    </citation>
    <scope>NUCLEOTIDE SEQUENCE</scope>
    <source>
        <strain evidence="1">BECK_BZ131</strain>
    </source>
</reference>
<proteinExistence type="predicted"/>
<evidence type="ECO:0008006" key="2">
    <source>
        <dbReference type="Google" id="ProtNLM"/>
    </source>
</evidence>
<dbReference type="InterPro" id="IPR025354">
    <property type="entry name" value="DUF4258"/>
</dbReference>